<feature type="signal peptide" evidence="2">
    <location>
        <begin position="1"/>
        <end position="22"/>
    </location>
</feature>
<gene>
    <name evidence="3" type="ORF">CUNI_LOCUS11481</name>
</gene>
<dbReference type="Proteomes" id="UP000678393">
    <property type="component" value="Unassembled WGS sequence"/>
</dbReference>
<feature type="transmembrane region" description="Helical" evidence="1">
    <location>
        <begin position="184"/>
        <end position="208"/>
    </location>
</feature>
<dbReference type="EMBL" id="CAJHNH020002206">
    <property type="protein sequence ID" value="CAG5125923.1"/>
    <property type="molecule type" value="Genomic_DNA"/>
</dbReference>
<feature type="non-terminal residue" evidence="3">
    <location>
        <position position="1"/>
    </location>
</feature>
<evidence type="ECO:0000256" key="1">
    <source>
        <dbReference type="SAM" id="Phobius"/>
    </source>
</evidence>
<organism evidence="3 4">
    <name type="scientific">Candidula unifasciata</name>
    <dbReference type="NCBI Taxonomy" id="100452"/>
    <lineage>
        <taxon>Eukaryota</taxon>
        <taxon>Metazoa</taxon>
        <taxon>Spiralia</taxon>
        <taxon>Lophotrochozoa</taxon>
        <taxon>Mollusca</taxon>
        <taxon>Gastropoda</taxon>
        <taxon>Heterobranchia</taxon>
        <taxon>Euthyneura</taxon>
        <taxon>Panpulmonata</taxon>
        <taxon>Eupulmonata</taxon>
        <taxon>Stylommatophora</taxon>
        <taxon>Helicina</taxon>
        <taxon>Helicoidea</taxon>
        <taxon>Geomitridae</taxon>
        <taxon>Candidula</taxon>
    </lineage>
</organism>
<keyword evidence="4" id="KW-1185">Reference proteome</keyword>
<keyword evidence="1" id="KW-0472">Membrane</keyword>
<sequence length="222" mass="24037">MTPNVYCATLVVVIVLTGEVFAQMQICTFTPRMDGTYANMTFNGIAKVNKEAVTGTQPNFTVNPNTINYMGMQVDGSGPAIQVEFNVEVKIIIWDVGIPAGSVRIDRSYVGYNSSSISSSSSVSIYFMASPSGDGGVHLPEGNTGVFASVYFTYQGTVYGAVIPSICLKRVTVLFGSIFYEQGFTALTFFVMLIVGILLALLGVWLFLRIQQGRAIFPITLK</sequence>
<keyword evidence="1" id="KW-1133">Transmembrane helix</keyword>
<protein>
    <submittedName>
        <fullName evidence="3">Uncharacterized protein</fullName>
    </submittedName>
</protein>
<dbReference type="AlphaFoldDB" id="A0A8S3Z989"/>
<feature type="chain" id="PRO_5035752790" evidence="2">
    <location>
        <begin position="23"/>
        <end position="222"/>
    </location>
</feature>
<name>A0A8S3Z989_9EUPU</name>
<proteinExistence type="predicted"/>
<evidence type="ECO:0000313" key="4">
    <source>
        <dbReference type="Proteomes" id="UP000678393"/>
    </source>
</evidence>
<keyword evidence="2" id="KW-0732">Signal</keyword>
<evidence type="ECO:0000256" key="2">
    <source>
        <dbReference type="SAM" id="SignalP"/>
    </source>
</evidence>
<keyword evidence="1" id="KW-0812">Transmembrane</keyword>
<reference evidence="3" key="1">
    <citation type="submission" date="2021-04" db="EMBL/GenBank/DDBJ databases">
        <authorList>
            <consortium name="Molecular Ecology Group"/>
        </authorList>
    </citation>
    <scope>NUCLEOTIDE SEQUENCE</scope>
</reference>
<comment type="caution">
    <text evidence="3">The sequence shown here is derived from an EMBL/GenBank/DDBJ whole genome shotgun (WGS) entry which is preliminary data.</text>
</comment>
<evidence type="ECO:0000313" key="3">
    <source>
        <dbReference type="EMBL" id="CAG5125923.1"/>
    </source>
</evidence>
<accession>A0A8S3Z989</accession>